<evidence type="ECO:0000313" key="3">
    <source>
        <dbReference type="Proteomes" id="UP000671914"/>
    </source>
</evidence>
<sequence>MPTALQHRGERHAPAARRLGDGLRPPEPLRIPERLGVTLPGMRFVPAGPSLWRVVGAGGLVLGHIERTTAEHGERFAARRLPHGASRSVPLGEFWSARDAAECFR</sequence>
<dbReference type="Proteomes" id="UP000671914">
    <property type="component" value="Chromosome"/>
</dbReference>
<dbReference type="KEGG" id="aarc:G127AT_14940"/>
<keyword evidence="3" id="KW-1185">Reference proteome</keyword>
<proteinExistence type="predicted"/>
<feature type="region of interest" description="Disordered" evidence="1">
    <location>
        <begin position="1"/>
        <end position="27"/>
    </location>
</feature>
<gene>
    <name evidence="2" type="ORF">G127AT_14940</name>
</gene>
<evidence type="ECO:0000313" key="2">
    <source>
        <dbReference type="EMBL" id="QTX04536.1"/>
    </source>
</evidence>
<evidence type="ECO:0000256" key="1">
    <source>
        <dbReference type="SAM" id="MobiDB-lite"/>
    </source>
</evidence>
<dbReference type="RefSeq" id="WP_210898222.1">
    <property type="nucleotide sequence ID" value="NZ_CP071696.1"/>
</dbReference>
<protein>
    <submittedName>
        <fullName evidence="2">Uncharacterized protein</fullName>
    </submittedName>
</protein>
<dbReference type="EMBL" id="CP071696">
    <property type="protein sequence ID" value="QTX04536.1"/>
    <property type="molecule type" value="Genomic_DNA"/>
</dbReference>
<reference evidence="2" key="1">
    <citation type="submission" date="2021-03" db="EMBL/GenBank/DDBJ databases">
        <title>Agromyces archimandritus sp. nov., isolated from the cockroach Archimandrita tessellata.</title>
        <authorList>
            <person name="Guzman J."/>
            <person name="Ortuzar M."/>
            <person name="Poehlein A."/>
            <person name="Daniel R."/>
            <person name="Trujillo M."/>
            <person name="Vilcinskas A."/>
        </authorList>
    </citation>
    <scope>NUCLEOTIDE SEQUENCE</scope>
    <source>
        <strain evidence="2">G127AT</strain>
    </source>
</reference>
<feature type="compositionally biased region" description="Basic and acidic residues" evidence="1">
    <location>
        <begin position="7"/>
        <end position="21"/>
    </location>
</feature>
<accession>A0A975IQ03</accession>
<dbReference type="AlphaFoldDB" id="A0A975IQ03"/>
<organism evidence="2 3">
    <name type="scientific">Agromyces archimandritae</name>
    <dbReference type="NCBI Taxonomy" id="2781962"/>
    <lineage>
        <taxon>Bacteria</taxon>
        <taxon>Bacillati</taxon>
        <taxon>Actinomycetota</taxon>
        <taxon>Actinomycetes</taxon>
        <taxon>Micrococcales</taxon>
        <taxon>Microbacteriaceae</taxon>
        <taxon>Agromyces</taxon>
    </lineage>
</organism>
<name>A0A975IQ03_9MICO</name>